<dbReference type="RefSeq" id="WP_185674597.1">
    <property type="nucleotide sequence ID" value="NZ_JACHVB010000014.1"/>
</dbReference>
<evidence type="ECO:0000313" key="1">
    <source>
        <dbReference type="EMBL" id="MBC2593592.1"/>
    </source>
</evidence>
<dbReference type="SUPFAM" id="SSF48208">
    <property type="entry name" value="Six-hairpin glycosidases"/>
    <property type="match status" value="1"/>
</dbReference>
<gene>
    <name evidence="1" type="ORF">H5P28_04885</name>
</gene>
<dbReference type="EMBL" id="JACHVB010000014">
    <property type="protein sequence ID" value="MBC2593592.1"/>
    <property type="molecule type" value="Genomic_DNA"/>
</dbReference>
<protein>
    <recommendedName>
        <fullName evidence="3">Glucoamylase (Glucan-1,4-alpha-glucosidase), GH15 family</fullName>
    </recommendedName>
</protein>
<evidence type="ECO:0008006" key="3">
    <source>
        <dbReference type="Google" id="ProtNLM"/>
    </source>
</evidence>
<dbReference type="Proteomes" id="UP000546464">
    <property type="component" value="Unassembled WGS sequence"/>
</dbReference>
<dbReference type="InterPro" id="IPR012341">
    <property type="entry name" value="6hp_glycosidase-like_sf"/>
</dbReference>
<reference evidence="1 2" key="1">
    <citation type="submission" date="2020-07" db="EMBL/GenBank/DDBJ databases">
        <authorList>
            <person name="Feng X."/>
        </authorList>
    </citation>
    <scope>NUCLEOTIDE SEQUENCE [LARGE SCALE GENOMIC DNA]</scope>
    <source>
        <strain evidence="1 2">JCM31066</strain>
    </source>
</reference>
<keyword evidence="2" id="KW-1185">Reference proteome</keyword>
<name>A0A842HAZ6_9BACT</name>
<comment type="caution">
    <text evidence="1">The sequence shown here is derived from an EMBL/GenBank/DDBJ whole genome shotgun (WGS) entry which is preliminary data.</text>
</comment>
<dbReference type="GO" id="GO:0005975">
    <property type="term" value="P:carbohydrate metabolic process"/>
    <property type="evidence" value="ECO:0007669"/>
    <property type="project" value="InterPro"/>
</dbReference>
<dbReference type="InterPro" id="IPR008928">
    <property type="entry name" value="6-hairpin_glycosidase_sf"/>
</dbReference>
<dbReference type="AlphaFoldDB" id="A0A842HAZ6"/>
<evidence type="ECO:0000313" key="2">
    <source>
        <dbReference type="Proteomes" id="UP000546464"/>
    </source>
</evidence>
<dbReference type="Gene3D" id="1.50.10.10">
    <property type="match status" value="1"/>
</dbReference>
<accession>A0A842HAZ6</accession>
<organism evidence="1 2">
    <name type="scientific">Ruficoccus amylovorans</name>
    <dbReference type="NCBI Taxonomy" id="1804625"/>
    <lineage>
        <taxon>Bacteria</taxon>
        <taxon>Pseudomonadati</taxon>
        <taxon>Verrucomicrobiota</taxon>
        <taxon>Opitutia</taxon>
        <taxon>Puniceicoccales</taxon>
        <taxon>Cerasicoccaceae</taxon>
        <taxon>Ruficoccus</taxon>
    </lineage>
</organism>
<proteinExistence type="predicted"/>
<sequence length="759" mass="86467">MNLLRWLPWRYFLRRATTRHGFLDPFAFMARLRQFSQPSEVQEPMELLRAGAAFHARGLINTKVIQNNLDWIWPYWIARQFNPRDVSFIPRAFSFSHINLTHRNWTAVGLPGEEALALVDPRGLVTPFHDGWSIDHWFVADDGRRVLPAYTAEAEQVLLMGDQHQVLTEVNTAVARLSLNTGITRKAGHPTLLTQAGLRAEADGWLVVAIRPSNPEGVRFVDEIAREGSTFTVNENHRLHLEHPPERVVMSDYHRGDVGRALADPHRLDTAQTCPAGLASAAAAWRVRAHEVFTTSYQIPLEATEHRRTVAFPNWESFNRQRTKLEIPDTRMREVFESSQHTLALLAEPEIVPGPYTYRRFWFRDACLMANAFLGNNDAETVRRTLATFTDRQRHDGYFHSQEGEWDSNGQVLWIVDRWEQLTGQQLDAPDHKSLLNAARWIVRKRKSSDSKHPGLFPAGFSAEHLGPNDYYYWDDFWGIAGLRCAAAIFARRGENALADEFRREATAFEKDLRANIEALPERRTHGGIPASPHRRMDSGAVGSMVVDYPLEQTFLPDERITRTANWLWQHCFLEDAFFQDMIHSGLNIYLSLALAQTFLRRGDERCRRIVKACTRLASPTGKWPEAVHPRTLGGCMGDGEHGWAAAEWCEMMRALFIRESEDGLILGEGLFPEWFEADEPMAYGPTLTRFGPVTLELEPLDGQWQLRILGEWRDKAPRLQVRIPGFTGQDLPGGTKALILSRNYTSPTGQTSPAQTAR</sequence>